<comment type="caution">
    <text evidence="2">The sequence shown here is derived from an EMBL/GenBank/DDBJ whole genome shotgun (WGS) entry which is preliminary data.</text>
</comment>
<organism evidence="2 3">
    <name type="scientific">Comamonas koreensis</name>
    <dbReference type="NCBI Taxonomy" id="160825"/>
    <lineage>
        <taxon>Bacteria</taxon>
        <taxon>Pseudomonadati</taxon>
        <taxon>Pseudomonadota</taxon>
        <taxon>Betaproteobacteria</taxon>
        <taxon>Burkholderiales</taxon>
        <taxon>Comamonadaceae</taxon>
        <taxon>Comamonas</taxon>
    </lineage>
</organism>
<feature type="domain" description="Immunity protein Imm33" evidence="1">
    <location>
        <begin position="25"/>
        <end position="110"/>
    </location>
</feature>
<dbReference type="Proteomes" id="UP001199260">
    <property type="component" value="Unassembled WGS sequence"/>
</dbReference>
<dbReference type="InterPro" id="IPR018689">
    <property type="entry name" value="Imm33_dom"/>
</dbReference>
<keyword evidence="3" id="KW-1185">Reference proteome</keyword>
<dbReference type="AlphaFoldDB" id="A0AAW4XSQ0"/>
<accession>A0AAW4XSQ0</accession>
<evidence type="ECO:0000313" key="3">
    <source>
        <dbReference type="Proteomes" id="UP001199260"/>
    </source>
</evidence>
<dbReference type="PANTHER" id="PTHR38743:SF2">
    <property type="entry name" value="DUF2185 DOMAIN-CONTAINING PROTEIN"/>
    <property type="match status" value="1"/>
</dbReference>
<reference evidence="2 3" key="1">
    <citation type="submission" date="2021-11" db="EMBL/GenBank/DDBJ databases">
        <title>Genome sequence.</title>
        <authorList>
            <person name="Sun Q."/>
        </authorList>
    </citation>
    <scope>NUCLEOTIDE SEQUENCE [LARGE SCALE GENOMIC DNA]</scope>
    <source>
        <strain evidence="2 3">KCTC 12005</strain>
    </source>
</reference>
<gene>
    <name evidence="2" type="ORF">LPW39_02870</name>
</gene>
<dbReference type="PANTHER" id="PTHR38743">
    <property type="entry name" value="SIMILAR TO GLYOXYLASE I FAMILY PROTEIN"/>
    <property type="match status" value="1"/>
</dbReference>
<dbReference type="RefSeq" id="WP_230771170.1">
    <property type="nucleotide sequence ID" value="NZ_JAJNCT010000005.1"/>
</dbReference>
<sequence>MNAPQKKFALSAEQIKPLATGRGGCIATDRITVDGRPVGYMERQETTRPGDSGWRFTAGDENQAYMSERTNHQVYDVNTIANYSPDIIEFLDAPPRSAFERNAAGQLVKVPYGG</sequence>
<evidence type="ECO:0000259" key="1">
    <source>
        <dbReference type="Pfam" id="PF09951"/>
    </source>
</evidence>
<dbReference type="Pfam" id="PF09951">
    <property type="entry name" value="Imm33"/>
    <property type="match status" value="1"/>
</dbReference>
<evidence type="ECO:0000313" key="2">
    <source>
        <dbReference type="EMBL" id="MCD2164073.1"/>
    </source>
</evidence>
<dbReference type="EMBL" id="JAJNCT010000005">
    <property type="protein sequence ID" value="MCD2164073.1"/>
    <property type="molecule type" value="Genomic_DNA"/>
</dbReference>
<name>A0AAW4XSQ0_9BURK</name>
<proteinExistence type="predicted"/>
<protein>
    <submittedName>
        <fullName evidence="2">DUF2185 domain-containing protein</fullName>
    </submittedName>
</protein>